<proteinExistence type="predicted"/>
<keyword evidence="2" id="KW-1185">Reference proteome</keyword>
<evidence type="ECO:0000313" key="2">
    <source>
        <dbReference type="Proteomes" id="UP000326757"/>
    </source>
</evidence>
<accession>A0A5N6KIY6</accession>
<gene>
    <name evidence="1" type="ORF">EYC80_005039</name>
</gene>
<organism evidence="1 2">
    <name type="scientific">Monilinia laxa</name>
    <name type="common">Brown rot fungus</name>
    <name type="synonym">Sclerotinia laxa</name>
    <dbReference type="NCBI Taxonomy" id="61186"/>
    <lineage>
        <taxon>Eukaryota</taxon>
        <taxon>Fungi</taxon>
        <taxon>Dikarya</taxon>
        <taxon>Ascomycota</taxon>
        <taxon>Pezizomycotina</taxon>
        <taxon>Leotiomycetes</taxon>
        <taxon>Helotiales</taxon>
        <taxon>Sclerotiniaceae</taxon>
        <taxon>Monilinia</taxon>
    </lineage>
</organism>
<dbReference type="AlphaFoldDB" id="A0A5N6KIY6"/>
<reference evidence="1 2" key="1">
    <citation type="submission" date="2019-06" db="EMBL/GenBank/DDBJ databases">
        <title>Genome Sequence of the Brown Rot Fungal Pathogen Monilinia laxa.</title>
        <authorList>
            <person name="De Miccolis Angelini R.M."/>
            <person name="Landi L."/>
            <person name="Abate D."/>
            <person name="Pollastro S."/>
            <person name="Romanazzi G."/>
            <person name="Faretra F."/>
        </authorList>
    </citation>
    <scope>NUCLEOTIDE SEQUENCE [LARGE SCALE GENOMIC DNA]</scope>
    <source>
        <strain evidence="1 2">Mlax316</strain>
    </source>
</reference>
<dbReference type="EMBL" id="VIGI01000002">
    <property type="protein sequence ID" value="KAB8303645.1"/>
    <property type="molecule type" value="Genomic_DNA"/>
</dbReference>
<comment type="caution">
    <text evidence="1">The sequence shown here is derived from an EMBL/GenBank/DDBJ whole genome shotgun (WGS) entry which is preliminary data.</text>
</comment>
<dbReference type="Proteomes" id="UP000326757">
    <property type="component" value="Unassembled WGS sequence"/>
</dbReference>
<protein>
    <submittedName>
        <fullName evidence="1">Uncharacterized protein</fullName>
    </submittedName>
</protein>
<sequence>MLDVWCLVPGARKTLRCSTEKRRPTEPWEVGTLGGSSAKGDKTVLFRRNVGFVELALIDADTVRRYRV</sequence>
<evidence type="ECO:0000313" key="1">
    <source>
        <dbReference type="EMBL" id="KAB8303645.1"/>
    </source>
</evidence>
<name>A0A5N6KIY6_MONLA</name>